<protein>
    <submittedName>
        <fullName evidence="5">FCD domain-containing protein</fullName>
    </submittedName>
</protein>
<evidence type="ECO:0000256" key="1">
    <source>
        <dbReference type="ARBA" id="ARBA00023015"/>
    </source>
</evidence>
<dbReference type="InterPro" id="IPR011711">
    <property type="entry name" value="GntR_C"/>
</dbReference>
<evidence type="ECO:0000313" key="6">
    <source>
        <dbReference type="Proteomes" id="UP001413721"/>
    </source>
</evidence>
<gene>
    <name evidence="5" type="ORF">WG926_12695</name>
</gene>
<accession>A0ABU9YKP0</accession>
<dbReference type="SMART" id="SM00345">
    <property type="entry name" value="HTH_GNTR"/>
    <property type="match status" value="1"/>
</dbReference>
<evidence type="ECO:0000313" key="5">
    <source>
        <dbReference type="EMBL" id="MEN2989165.1"/>
    </source>
</evidence>
<sequence>MRRVSFRKLDAPMLEIAKLKIPPAYQVVSKELQRLIVDGLLKPGEQLPSETELAMRFGVNRSTVREGIRQLESEGLLRREGRKRLLIAIPGEADISPRMERALLMHDVKFKELWEVARALEPLAASLAAVHITDAQLVALEANIAEMAQAVEAEEPGDGLDTAFHTMLAAFSGNRALMLSREPIGQLLFRPYVALGQQVKQAPRRNLEAHRAIFAALSAHDPDEASRWMARHIDDLRRGWLLSGREIDDRIEDRVEQR</sequence>
<keyword evidence="6" id="KW-1185">Reference proteome</keyword>
<evidence type="ECO:0000256" key="3">
    <source>
        <dbReference type="ARBA" id="ARBA00023163"/>
    </source>
</evidence>
<dbReference type="PANTHER" id="PTHR43537:SF5">
    <property type="entry name" value="UXU OPERON TRANSCRIPTIONAL REGULATOR"/>
    <property type="match status" value="1"/>
</dbReference>
<dbReference type="InterPro" id="IPR036388">
    <property type="entry name" value="WH-like_DNA-bd_sf"/>
</dbReference>
<dbReference type="PANTHER" id="PTHR43537">
    <property type="entry name" value="TRANSCRIPTIONAL REGULATOR, GNTR FAMILY"/>
    <property type="match status" value="1"/>
</dbReference>
<feature type="domain" description="HTH gntR-type" evidence="4">
    <location>
        <begin position="22"/>
        <end position="90"/>
    </location>
</feature>
<dbReference type="PRINTS" id="PR00035">
    <property type="entry name" value="HTHGNTR"/>
</dbReference>
<keyword evidence="3" id="KW-0804">Transcription</keyword>
<evidence type="ECO:0000259" key="4">
    <source>
        <dbReference type="PROSITE" id="PS50949"/>
    </source>
</evidence>
<reference evidence="5 6" key="1">
    <citation type="submission" date="2024-03" db="EMBL/GenBank/DDBJ databases">
        <title>High-quality draft genome sequencing of Tistrella sp. BH-R2-4.</title>
        <authorList>
            <person name="Dong C."/>
        </authorList>
    </citation>
    <scope>NUCLEOTIDE SEQUENCE [LARGE SCALE GENOMIC DNA]</scope>
    <source>
        <strain evidence="5 6">BH-R2-4</strain>
    </source>
</reference>
<dbReference type="SMART" id="SM00895">
    <property type="entry name" value="FCD"/>
    <property type="match status" value="1"/>
</dbReference>
<dbReference type="SUPFAM" id="SSF48008">
    <property type="entry name" value="GntR ligand-binding domain-like"/>
    <property type="match status" value="1"/>
</dbReference>
<keyword evidence="1" id="KW-0805">Transcription regulation</keyword>
<organism evidence="5 6">
    <name type="scientific">Tistrella arctica</name>
    <dbReference type="NCBI Taxonomy" id="3133430"/>
    <lineage>
        <taxon>Bacteria</taxon>
        <taxon>Pseudomonadati</taxon>
        <taxon>Pseudomonadota</taxon>
        <taxon>Alphaproteobacteria</taxon>
        <taxon>Geminicoccales</taxon>
        <taxon>Geminicoccaceae</taxon>
        <taxon>Tistrella</taxon>
    </lineage>
</organism>
<dbReference type="PROSITE" id="PS50949">
    <property type="entry name" value="HTH_GNTR"/>
    <property type="match status" value="1"/>
</dbReference>
<proteinExistence type="predicted"/>
<dbReference type="Gene3D" id="1.20.120.530">
    <property type="entry name" value="GntR ligand-binding domain-like"/>
    <property type="match status" value="1"/>
</dbReference>
<evidence type="ECO:0000256" key="2">
    <source>
        <dbReference type="ARBA" id="ARBA00023125"/>
    </source>
</evidence>
<dbReference type="InterPro" id="IPR000524">
    <property type="entry name" value="Tscrpt_reg_HTH_GntR"/>
</dbReference>
<dbReference type="EMBL" id="JBBKTW010000004">
    <property type="protein sequence ID" value="MEN2989165.1"/>
    <property type="molecule type" value="Genomic_DNA"/>
</dbReference>
<dbReference type="Pfam" id="PF00392">
    <property type="entry name" value="GntR"/>
    <property type="match status" value="1"/>
</dbReference>
<dbReference type="Proteomes" id="UP001413721">
    <property type="component" value="Unassembled WGS sequence"/>
</dbReference>
<dbReference type="Pfam" id="PF07729">
    <property type="entry name" value="FCD"/>
    <property type="match status" value="1"/>
</dbReference>
<dbReference type="CDD" id="cd07377">
    <property type="entry name" value="WHTH_GntR"/>
    <property type="match status" value="1"/>
</dbReference>
<dbReference type="Gene3D" id="1.10.10.10">
    <property type="entry name" value="Winged helix-like DNA-binding domain superfamily/Winged helix DNA-binding domain"/>
    <property type="match status" value="1"/>
</dbReference>
<dbReference type="RefSeq" id="WP_345933899.1">
    <property type="nucleotide sequence ID" value="NZ_JBBKTV010000006.1"/>
</dbReference>
<keyword evidence="2" id="KW-0238">DNA-binding</keyword>
<name>A0ABU9YKP0_9PROT</name>
<dbReference type="SUPFAM" id="SSF46785">
    <property type="entry name" value="Winged helix' DNA-binding domain"/>
    <property type="match status" value="1"/>
</dbReference>
<dbReference type="InterPro" id="IPR036390">
    <property type="entry name" value="WH_DNA-bd_sf"/>
</dbReference>
<comment type="caution">
    <text evidence="5">The sequence shown here is derived from an EMBL/GenBank/DDBJ whole genome shotgun (WGS) entry which is preliminary data.</text>
</comment>
<dbReference type="InterPro" id="IPR008920">
    <property type="entry name" value="TF_FadR/GntR_C"/>
</dbReference>